<evidence type="ECO:0000259" key="2">
    <source>
        <dbReference type="PROSITE" id="PS50089"/>
    </source>
</evidence>
<keyword evidence="4" id="KW-1185">Reference proteome</keyword>
<feature type="region of interest" description="Disordered" evidence="1">
    <location>
        <begin position="171"/>
        <end position="190"/>
    </location>
</feature>
<dbReference type="KEGG" id="svp:Pan189_00840"/>
<dbReference type="Proteomes" id="UP000317318">
    <property type="component" value="Chromosome"/>
</dbReference>
<dbReference type="InterPro" id="IPR001841">
    <property type="entry name" value="Znf_RING"/>
</dbReference>
<accession>A0A517QVS9</accession>
<gene>
    <name evidence="3" type="ORF">Pan189_00840</name>
</gene>
<organism evidence="3 4">
    <name type="scientific">Stratiformator vulcanicus</name>
    <dbReference type="NCBI Taxonomy" id="2527980"/>
    <lineage>
        <taxon>Bacteria</taxon>
        <taxon>Pseudomonadati</taxon>
        <taxon>Planctomycetota</taxon>
        <taxon>Planctomycetia</taxon>
        <taxon>Planctomycetales</taxon>
        <taxon>Planctomycetaceae</taxon>
        <taxon>Stratiformator</taxon>
    </lineage>
</organism>
<dbReference type="AlphaFoldDB" id="A0A517QVS9"/>
<dbReference type="OrthoDB" id="285529at2"/>
<dbReference type="SUPFAM" id="SSF57850">
    <property type="entry name" value="RING/U-box"/>
    <property type="match status" value="1"/>
</dbReference>
<dbReference type="EMBL" id="CP036268">
    <property type="protein sequence ID" value="QDT35731.1"/>
    <property type="molecule type" value="Genomic_DNA"/>
</dbReference>
<dbReference type="PROSITE" id="PS50089">
    <property type="entry name" value="ZF_RING_2"/>
    <property type="match status" value="1"/>
</dbReference>
<reference evidence="3 4" key="1">
    <citation type="submission" date="2019-02" db="EMBL/GenBank/DDBJ databases">
        <title>Deep-cultivation of Planctomycetes and their phenomic and genomic characterization uncovers novel biology.</title>
        <authorList>
            <person name="Wiegand S."/>
            <person name="Jogler M."/>
            <person name="Boedeker C."/>
            <person name="Pinto D."/>
            <person name="Vollmers J."/>
            <person name="Rivas-Marin E."/>
            <person name="Kohn T."/>
            <person name="Peeters S.H."/>
            <person name="Heuer A."/>
            <person name="Rast P."/>
            <person name="Oberbeckmann S."/>
            <person name="Bunk B."/>
            <person name="Jeske O."/>
            <person name="Meyerdierks A."/>
            <person name="Storesund J.E."/>
            <person name="Kallscheuer N."/>
            <person name="Luecker S."/>
            <person name="Lage O.M."/>
            <person name="Pohl T."/>
            <person name="Merkel B.J."/>
            <person name="Hornburger P."/>
            <person name="Mueller R.-W."/>
            <person name="Bruemmer F."/>
            <person name="Labrenz M."/>
            <person name="Spormann A.M."/>
            <person name="Op den Camp H."/>
            <person name="Overmann J."/>
            <person name="Amann R."/>
            <person name="Jetten M.S.M."/>
            <person name="Mascher T."/>
            <person name="Medema M.H."/>
            <person name="Devos D.P."/>
            <person name="Kaster A.-K."/>
            <person name="Ovreas L."/>
            <person name="Rohde M."/>
            <person name="Galperin M.Y."/>
            <person name="Jogler C."/>
        </authorList>
    </citation>
    <scope>NUCLEOTIDE SEQUENCE [LARGE SCALE GENOMIC DNA]</scope>
    <source>
        <strain evidence="3 4">Pan189</strain>
    </source>
</reference>
<feature type="domain" description="RING-type" evidence="2">
    <location>
        <begin position="16"/>
        <end position="57"/>
    </location>
</feature>
<evidence type="ECO:0000313" key="3">
    <source>
        <dbReference type="EMBL" id="QDT35731.1"/>
    </source>
</evidence>
<evidence type="ECO:0000256" key="1">
    <source>
        <dbReference type="SAM" id="MobiDB-lite"/>
    </source>
</evidence>
<sequence length="190" mass="20955">MSAVPTPLPSTVGKTCAVCQHRIQGYEPRMACPSCGEPLHLRCCETEADGERRCPVCGVPIAEHEIDREIHFDWRIDGKAVVAKSEVELPPVCIVTGESVPPEGLRKKKIYYTHPAAYLSLLAGGPAVRAAGSRSDRMLFETVPLTDPSRIHREVLERQLVPVSTRPRIGRATRGRGVRSPADFNHFHSE</sequence>
<proteinExistence type="predicted"/>
<evidence type="ECO:0000313" key="4">
    <source>
        <dbReference type="Proteomes" id="UP000317318"/>
    </source>
</evidence>
<name>A0A517QVS9_9PLAN</name>
<dbReference type="RefSeq" id="WP_145362001.1">
    <property type="nucleotide sequence ID" value="NZ_CP036268.1"/>
</dbReference>
<protein>
    <recommendedName>
        <fullName evidence="2">RING-type domain-containing protein</fullName>
    </recommendedName>
</protein>